<dbReference type="GO" id="GO:0051307">
    <property type="term" value="P:meiotic chromosome separation"/>
    <property type="evidence" value="ECO:0007669"/>
    <property type="project" value="TreeGrafter"/>
</dbReference>
<evidence type="ECO:0000256" key="2">
    <source>
        <dbReference type="ARBA" id="ARBA00012489"/>
    </source>
</evidence>
<dbReference type="AlphaFoldDB" id="F4RLY9"/>
<dbReference type="GeneID" id="18927529"/>
<evidence type="ECO:0000313" key="7">
    <source>
        <dbReference type="Proteomes" id="UP000001072"/>
    </source>
</evidence>
<dbReference type="KEGG" id="mlr:MELLADRAFT_36075"/>
<dbReference type="GO" id="GO:0006508">
    <property type="term" value="P:proteolysis"/>
    <property type="evidence" value="ECO:0007669"/>
    <property type="project" value="InterPro"/>
</dbReference>
<keyword evidence="3" id="KW-0378">Hydrolase</keyword>
<evidence type="ECO:0000256" key="3">
    <source>
        <dbReference type="ARBA" id="ARBA00022801"/>
    </source>
</evidence>
<dbReference type="GO" id="GO:0004197">
    <property type="term" value="F:cysteine-type endopeptidase activity"/>
    <property type="evidence" value="ECO:0007669"/>
    <property type="project" value="InterPro"/>
</dbReference>
<dbReference type="OrthoDB" id="10255632at2759"/>
<dbReference type="InterPro" id="IPR030397">
    <property type="entry name" value="SEPARIN_core_dom"/>
</dbReference>
<evidence type="ECO:0000313" key="6">
    <source>
        <dbReference type="EMBL" id="EGG06631.1"/>
    </source>
</evidence>
<keyword evidence="7" id="KW-1185">Reference proteome</keyword>
<dbReference type="GO" id="GO:0005737">
    <property type="term" value="C:cytoplasm"/>
    <property type="evidence" value="ECO:0007669"/>
    <property type="project" value="TreeGrafter"/>
</dbReference>
<dbReference type="EC" id="3.4.22.49" evidence="2"/>
<name>F4RLY9_MELLP</name>
<comment type="catalytic activity">
    <reaction evidence="1">
        <text>All bonds known to be hydrolyzed by this endopeptidase have arginine in P1 and an acidic residue in P4. P6 is often occupied by an acidic residue or by a hydroxy-amino-acid residue, the phosphorylation of which enhances cleavage.</text>
        <dbReference type="EC" id="3.4.22.49"/>
    </reaction>
</comment>
<dbReference type="EMBL" id="GL883107">
    <property type="protein sequence ID" value="EGG06631.1"/>
    <property type="molecule type" value="Genomic_DNA"/>
</dbReference>
<organism evidence="7">
    <name type="scientific">Melampsora larici-populina (strain 98AG31 / pathotype 3-4-7)</name>
    <name type="common">Poplar leaf rust fungus</name>
    <dbReference type="NCBI Taxonomy" id="747676"/>
    <lineage>
        <taxon>Eukaryota</taxon>
        <taxon>Fungi</taxon>
        <taxon>Dikarya</taxon>
        <taxon>Basidiomycota</taxon>
        <taxon>Pucciniomycotina</taxon>
        <taxon>Pucciniomycetes</taxon>
        <taxon>Pucciniales</taxon>
        <taxon>Melampsoraceae</taxon>
        <taxon>Melampsora</taxon>
    </lineage>
</organism>
<dbReference type="RefSeq" id="XP_007410071.1">
    <property type="nucleotide sequence ID" value="XM_007410009.1"/>
</dbReference>
<dbReference type="InParanoid" id="F4RLY9"/>
<dbReference type="InterPro" id="IPR005314">
    <property type="entry name" value="Peptidase_C50"/>
</dbReference>
<proteinExistence type="predicted"/>
<keyword evidence="4" id="KW-0159">Chromosome partition</keyword>
<dbReference type="GO" id="GO:0044732">
    <property type="term" value="C:mitotic spindle pole body"/>
    <property type="evidence" value="ECO:0007669"/>
    <property type="project" value="TreeGrafter"/>
</dbReference>
<dbReference type="GO" id="GO:0072686">
    <property type="term" value="C:mitotic spindle"/>
    <property type="evidence" value="ECO:0007669"/>
    <property type="project" value="TreeGrafter"/>
</dbReference>
<protein>
    <recommendedName>
        <fullName evidence="2">separase</fullName>
        <ecNumber evidence="2">3.4.22.49</ecNumber>
    </recommendedName>
</protein>
<dbReference type="PANTHER" id="PTHR12792">
    <property type="entry name" value="EXTRA SPINDLE POLES 1-RELATED"/>
    <property type="match status" value="1"/>
</dbReference>
<feature type="non-terminal residue" evidence="6">
    <location>
        <position position="1"/>
    </location>
</feature>
<accession>F4RLY9</accession>
<dbReference type="STRING" id="747676.F4RLY9"/>
<dbReference type="HOGENOM" id="CLU_031474_0_0_1"/>
<reference evidence="7" key="1">
    <citation type="journal article" date="2011" name="Proc. Natl. Acad. Sci. U.S.A.">
        <title>Obligate biotrophy features unraveled by the genomic analysis of rust fungi.</title>
        <authorList>
            <person name="Duplessis S."/>
            <person name="Cuomo C.A."/>
            <person name="Lin Y.-C."/>
            <person name="Aerts A."/>
            <person name="Tisserant E."/>
            <person name="Veneault-Fourrey C."/>
            <person name="Joly D.L."/>
            <person name="Hacquard S."/>
            <person name="Amselem J."/>
            <person name="Cantarel B.L."/>
            <person name="Chiu R."/>
            <person name="Coutinho P.M."/>
            <person name="Feau N."/>
            <person name="Field M."/>
            <person name="Frey P."/>
            <person name="Gelhaye E."/>
            <person name="Goldberg J."/>
            <person name="Grabherr M.G."/>
            <person name="Kodira C.D."/>
            <person name="Kohler A."/>
            <person name="Kuees U."/>
            <person name="Lindquist E.A."/>
            <person name="Lucas S.M."/>
            <person name="Mago R."/>
            <person name="Mauceli E."/>
            <person name="Morin E."/>
            <person name="Murat C."/>
            <person name="Pangilinan J.L."/>
            <person name="Park R."/>
            <person name="Pearson M."/>
            <person name="Quesneville H."/>
            <person name="Rouhier N."/>
            <person name="Sakthikumar S."/>
            <person name="Salamov A.A."/>
            <person name="Schmutz J."/>
            <person name="Selles B."/>
            <person name="Shapiro H."/>
            <person name="Tanguay P."/>
            <person name="Tuskan G.A."/>
            <person name="Henrissat B."/>
            <person name="Van de Peer Y."/>
            <person name="Rouze P."/>
            <person name="Ellis J.G."/>
            <person name="Dodds P.N."/>
            <person name="Schein J.E."/>
            <person name="Zhong S."/>
            <person name="Hamelin R.C."/>
            <person name="Grigoriev I.V."/>
            <person name="Szabo L.J."/>
            <person name="Martin F."/>
        </authorList>
    </citation>
    <scope>NUCLEOTIDE SEQUENCE [LARGE SCALE GENOMIC DNA]</scope>
    <source>
        <strain evidence="7">98AG31 / pathotype 3-4-7</strain>
    </source>
</reference>
<sequence length="539" mass="60499">ASSITLRREMLDIVRAKLHGPTSVDDISWPSIAPATPRSIPLRDDAGCTLTRQYWVKVQQNHMLDADHPGIYRPIKNLPTEWRVASLHLSQDRDSLFLVQHHNATDPLVLKLPMNRQNRREGEEDLFTLSTALQELQNIVSCSNAATQRARHVSGHDEKVTWWTERKELDGRMRRLVENIENHWLGGCKGFLRCSNSIPDRDALGAALEKVFREHLICSQDRTTFSGTLDDHVINAFTSLPISCRDEDLEDLVQFAVDCYQINEAPVIGDEVDADQVVCQLREIQKEMLKPHSKEASSKQHLFLILDKNLQGFPWEVLPHLRGHSISRIPSLSFLRDRLLALGELTSPSNMTVDATRTAYILNPSGDLISTQTMFETWLGGHQGWNGIKNRSPSTEEVKQGLATSNLMLYFGHGGAEQYIRSINIKQLPRCAVTMLWGCSSGMLQDQGDFDPSGTPYAYMIAGCPSLVANLWDVTDKDIDRLAMDLFKKTGLHPPDDPSREPVNISQALAESRSVCQLRYLNGAAPVVYGMPVQFTSSP</sequence>
<evidence type="ECO:0000259" key="5">
    <source>
        <dbReference type="PROSITE" id="PS51700"/>
    </source>
</evidence>
<dbReference type="Pfam" id="PF03568">
    <property type="entry name" value="Separin_C"/>
    <property type="match status" value="1"/>
</dbReference>
<dbReference type="eggNOG" id="KOG1849">
    <property type="taxonomic scope" value="Eukaryota"/>
</dbReference>
<gene>
    <name evidence="6" type="ORF">MELLADRAFT_36075</name>
</gene>
<evidence type="ECO:0000256" key="1">
    <source>
        <dbReference type="ARBA" id="ARBA00000451"/>
    </source>
</evidence>
<feature type="domain" description="Peptidase C50" evidence="5">
    <location>
        <begin position="355"/>
        <end position="450"/>
    </location>
</feature>
<dbReference type="PROSITE" id="PS51700">
    <property type="entry name" value="SEPARIN"/>
    <property type="match status" value="1"/>
</dbReference>
<dbReference type="VEuPathDB" id="FungiDB:MELLADRAFT_36075"/>
<dbReference type="GO" id="GO:0005634">
    <property type="term" value="C:nucleus"/>
    <property type="evidence" value="ECO:0007669"/>
    <property type="project" value="InterPro"/>
</dbReference>
<evidence type="ECO:0000256" key="4">
    <source>
        <dbReference type="ARBA" id="ARBA00022829"/>
    </source>
</evidence>
<dbReference type="Proteomes" id="UP000001072">
    <property type="component" value="Unassembled WGS sequence"/>
</dbReference>
<dbReference type="PANTHER" id="PTHR12792:SF0">
    <property type="entry name" value="SEPARIN"/>
    <property type="match status" value="1"/>
</dbReference>